<evidence type="ECO:0000313" key="3">
    <source>
        <dbReference type="Proteomes" id="UP000261380"/>
    </source>
</evidence>
<dbReference type="Proteomes" id="UP000261380">
    <property type="component" value="Unplaced"/>
</dbReference>
<dbReference type="STRING" id="32473.ENSXCOP00000015776"/>
<dbReference type="InterPro" id="IPR001357">
    <property type="entry name" value="BRCT_dom"/>
</dbReference>
<dbReference type="Pfam" id="PF00533">
    <property type="entry name" value="BRCT"/>
    <property type="match status" value="1"/>
</dbReference>
<keyword evidence="3" id="KW-1185">Reference proteome</keyword>
<proteinExistence type="predicted"/>
<dbReference type="InterPro" id="IPR022047">
    <property type="entry name" value="Microcephalin-like"/>
</dbReference>
<evidence type="ECO:0000313" key="2">
    <source>
        <dbReference type="Ensembl" id="ENSXCOP00000015776.1"/>
    </source>
</evidence>
<dbReference type="GeneTree" id="ENSGT00390000018842"/>
<reference evidence="2" key="1">
    <citation type="submission" date="2025-08" db="UniProtKB">
        <authorList>
            <consortium name="Ensembl"/>
        </authorList>
    </citation>
    <scope>IDENTIFICATION</scope>
</reference>
<accession>A0A3B5M2K0</accession>
<dbReference type="SMART" id="SM00292">
    <property type="entry name" value="BRCT"/>
    <property type="match status" value="2"/>
</dbReference>
<protein>
    <recommendedName>
        <fullName evidence="1">BRCT domain-containing protein</fullName>
    </recommendedName>
</protein>
<evidence type="ECO:0000259" key="1">
    <source>
        <dbReference type="PROSITE" id="PS50172"/>
    </source>
</evidence>
<dbReference type="GO" id="GO:0000278">
    <property type="term" value="P:mitotic cell cycle"/>
    <property type="evidence" value="ECO:0007669"/>
    <property type="project" value="TreeGrafter"/>
</dbReference>
<dbReference type="CDD" id="cd17751">
    <property type="entry name" value="BRCT_microcephalin_rpt3"/>
    <property type="match status" value="1"/>
</dbReference>
<dbReference type="PANTHER" id="PTHR14625">
    <property type="entry name" value="MICROCEPHALIN"/>
    <property type="match status" value="1"/>
</dbReference>
<sequence>MGAQVSKGFNKQVTHVVFSNGHQATWRKAKKRDVQLVSVLWVGRCYDDGVRADESLFPALNDEKNPVMKNRQHRCMLPKHSPERTIENDWRLKKKFEKMVKELPSLEPQVVDTSPIIIDQENGIIYSPALKRSDYMARFKTYLSANHHVCGGWQKQEMFNCLFTMFFTPSASFRKQQTVLQVVKALGGFSIIDRVCESTTHVVSGEHRRTLNILLGIARGCWILSFEWILWCLEQRQWIPEEPYELSDQFPAAQICRLQRHLSAGEHQQDLFQDQPPMFVSKLSQPPTQGLVELIELCGGTACKTVRQAGICIGKYSGRRPEGSRILSEQWVLDSITNLKILPYDNYDLE</sequence>
<dbReference type="AlphaFoldDB" id="A0A3B5M2K0"/>
<dbReference type="Pfam" id="PF16589">
    <property type="entry name" value="BRCT_2"/>
    <property type="match status" value="1"/>
</dbReference>
<organism evidence="2 3">
    <name type="scientific">Xiphophorus couchianus</name>
    <name type="common">Monterrey platyfish</name>
    <dbReference type="NCBI Taxonomy" id="32473"/>
    <lineage>
        <taxon>Eukaryota</taxon>
        <taxon>Metazoa</taxon>
        <taxon>Chordata</taxon>
        <taxon>Craniata</taxon>
        <taxon>Vertebrata</taxon>
        <taxon>Euteleostomi</taxon>
        <taxon>Actinopterygii</taxon>
        <taxon>Neopterygii</taxon>
        <taxon>Teleostei</taxon>
        <taxon>Neoteleostei</taxon>
        <taxon>Acanthomorphata</taxon>
        <taxon>Ovalentaria</taxon>
        <taxon>Atherinomorphae</taxon>
        <taxon>Cyprinodontiformes</taxon>
        <taxon>Poeciliidae</taxon>
        <taxon>Poeciliinae</taxon>
        <taxon>Xiphophorus</taxon>
    </lineage>
</organism>
<name>A0A3B5M2K0_9TELE</name>
<feature type="domain" description="BRCT" evidence="1">
    <location>
        <begin position="267"/>
        <end position="349"/>
    </location>
</feature>
<dbReference type="CDD" id="cd17736">
    <property type="entry name" value="BRCT_microcephalin_rpt2"/>
    <property type="match status" value="1"/>
</dbReference>
<dbReference type="Pfam" id="PF12738">
    <property type="entry name" value="PTCB-BRCT"/>
    <property type="match status" value="1"/>
</dbReference>
<reference evidence="2" key="2">
    <citation type="submission" date="2025-09" db="UniProtKB">
        <authorList>
            <consortium name="Ensembl"/>
        </authorList>
    </citation>
    <scope>IDENTIFICATION</scope>
</reference>
<dbReference type="InterPro" id="IPR036420">
    <property type="entry name" value="BRCT_dom_sf"/>
</dbReference>
<dbReference type="SUPFAM" id="SSF52113">
    <property type="entry name" value="BRCT domain"/>
    <property type="match status" value="3"/>
</dbReference>
<feature type="domain" description="BRCT" evidence="1">
    <location>
        <begin position="154"/>
        <end position="246"/>
    </location>
</feature>
<feature type="domain" description="BRCT" evidence="1">
    <location>
        <begin position="1"/>
        <end position="59"/>
    </location>
</feature>
<dbReference type="Gene3D" id="3.40.50.10190">
    <property type="entry name" value="BRCT domain"/>
    <property type="match status" value="3"/>
</dbReference>
<dbReference type="PANTHER" id="PTHR14625:SF3">
    <property type="entry name" value="MICROCEPHALIN"/>
    <property type="match status" value="1"/>
</dbReference>
<dbReference type="PROSITE" id="PS50172">
    <property type="entry name" value="BRCT"/>
    <property type="match status" value="3"/>
</dbReference>
<dbReference type="Ensembl" id="ENSXCOT00000015971.1">
    <property type="protein sequence ID" value="ENSXCOP00000015776.1"/>
    <property type="gene ID" value="ENSXCOG00000011922.1"/>
</dbReference>
<dbReference type="CDD" id="cd17716">
    <property type="entry name" value="BRCT_microcephalin_rpt1"/>
    <property type="match status" value="1"/>
</dbReference>